<dbReference type="EMBL" id="KV417592">
    <property type="protein sequence ID" value="KZP16549.1"/>
    <property type="molecule type" value="Genomic_DNA"/>
</dbReference>
<organism evidence="1 3">
    <name type="scientific">Athelia psychrophila</name>
    <dbReference type="NCBI Taxonomy" id="1759441"/>
    <lineage>
        <taxon>Eukaryota</taxon>
        <taxon>Fungi</taxon>
        <taxon>Dikarya</taxon>
        <taxon>Basidiomycota</taxon>
        <taxon>Agaricomycotina</taxon>
        <taxon>Agaricomycetes</taxon>
        <taxon>Agaricomycetidae</taxon>
        <taxon>Atheliales</taxon>
        <taxon>Atheliaceae</taxon>
        <taxon>Athelia</taxon>
    </lineage>
</organism>
<evidence type="ECO:0000313" key="2">
    <source>
        <dbReference type="EMBL" id="KZP19868.1"/>
    </source>
</evidence>
<dbReference type="Proteomes" id="UP000076532">
    <property type="component" value="Unassembled WGS sequence"/>
</dbReference>
<dbReference type="EMBL" id="KV417560">
    <property type="protein sequence ID" value="KZP19868.1"/>
    <property type="molecule type" value="Genomic_DNA"/>
</dbReference>
<proteinExistence type="predicted"/>
<dbReference type="AlphaFoldDB" id="A0A166F8P1"/>
<reference evidence="1 3" key="1">
    <citation type="journal article" date="2016" name="Mol. Biol. Evol.">
        <title>Comparative Genomics of Early-Diverging Mushroom-Forming Fungi Provides Insights into the Origins of Lignocellulose Decay Capabilities.</title>
        <authorList>
            <person name="Nagy L.G."/>
            <person name="Riley R."/>
            <person name="Tritt A."/>
            <person name="Adam C."/>
            <person name="Daum C."/>
            <person name="Floudas D."/>
            <person name="Sun H."/>
            <person name="Yadav J.S."/>
            <person name="Pangilinan J."/>
            <person name="Larsson K.H."/>
            <person name="Matsuura K."/>
            <person name="Barry K."/>
            <person name="Labutti K."/>
            <person name="Kuo R."/>
            <person name="Ohm R.A."/>
            <person name="Bhattacharya S.S."/>
            <person name="Shirouzu T."/>
            <person name="Yoshinaga Y."/>
            <person name="Martin F.M."/>
            <person name="Grigoriev I.V."/>
            <person name="Hibbett D.S."/>
        </authorList>
    </citation>
    <scope>NUCLEOTIDE SEQUENCE [LARGE SCALE GENOMIC DNA]</scope>
    <source>
        <strain evidence="1 3">CBS 109695</strain>
    </source>
</reference>
<evidence type="ECO:0000313" key="1">
    <source>
        <dbReference type="EMBL" id="KZP16549.1"/>
    </source>
</evidence>
<sequence>MITLSMLAGTMLPFYAFSQTAPIRLRNPPQPRIDAGTRLGATAYQPAAANTSV</sequence>
<protein>
    <submittedName>
        <fullName evidence="1">Uncharacterized protein</fullName>
    </submittedName>
</protein>
<accession>A0A166F8P1</accession>
<keyword evidence="3" id="KW-1185">Reference proteome</keyword>
<name>A0A166F8P1_9AGAM</name>
<evidence type="ECO:0000313" key="3">
    <source>
        <dbReference type="Proteomes" id="UP000076532"/>
    </source>
</evidence>
<gene>
    <name evidence="2" type="ORF">FIBSPDRAFT_862356</name>
    <name evidence="1" type="ORF">FIBSPDRAFT_865868</name>
</gene>